<dbReference type="PANTHER" id="PTHR42784">
    <property type="entry name" value="PYRANOSE 2-OXIDASE"/>
    <property type="match status" value="1"/>
</dbReference>
<dbReference type="SUPFAM" id="SSF54373">
    <property type="entry name" value="FAD-linked reductases, C-terminal domain"/>
    <property type="match status" value="1"/>
</dbReference>
<evidence type="ECO:0000256" key="5">
    <source>
        <dbReference type="ARBA" id="ARBA00023002"/>
    </source>
</evidence>
<dbReference type="SUPFAM" id="SSF51905">
    <property type="entry name" value="FAD/NAD(P)-binding domain"/>
    <property type="match status" value="1"/>
</dbReference>
<dbReference type="EMBL" id="BMNA01000002">
    <property type="protein sequence ID" value="GGL94451.1"/>
    <property type="molecule type" value="Genomic_DNA"/>
</dbReference>
<reference evidence="8" key="1">
    <citation type="journal article" date="2014" name="Int. J. Syst. Evol. Microbiol.">
        <title>Complete genome sequence of Corynebacterium casei LMG S-19264T (=DSM 44701T), isolated from a smear-ripened cheese.</title>
        <authorList>
            <consortium name="US DOE Joint Genome Institute (JGI-PGF)"/>
            <person name="Walter F."/>
            <person name="Albersmeier A."/>
            <person name="Kalinowski J."/>
            <person name="Ruckert C."/>
        </authorList>
    </citation>
    <scope>NUCLEOTIDE SEQUENCE</scope>
    <source>
        <strain evidence="8">CGMCC 4.7308</strain>
    </source>
</reference>
<evidence type="ECO:0000313" key="8">
    <source>
        <dbReference type="EMBL" id="GGL94451.1"/>
    </source>
</evidence>
<evidence type="ECO:0000259" key="6">
    <source>
        <dbReference type="Pfam" id="PF00732"/>
    </source>
</evidence>
<dbReference type="PANTHER" id="PTHR42784:SF1">
    <property type="entry name" value="PYRANOSE 2-OXIDASE"/>
    <property type="match status" value="1"/>
</dbReference>
<gene>
    <name evidence="8" type="ORF">GCM10011594_12810</name>
</gene>
<evidence type="ECO:0000259" key="7">
    <source>
        <dbReference type="Pfam" id="PF05199"/>
    </source>
</evidence>
<dbReference type="Gene3D" id="3.50.50.60">
    <property type="entry name" value="FAD/NAD(P)-binding domain"/>
    <property type="match status" value="2"/>
</dbReference>
<keyword evidence="5" id="KW-0560">Oxidoreductase</keyword>
<name>A0A917WDJ1_9ACTN</name>
<comment type="caution">
    <text evidence="8">The sequence shown here is derived from an EMBL/GenBank/DDBJ whole genome shotgun (WGS) entry which is preliminary data.</text>
</comment>
<dbReference type="Pfam" id="PF00732">
    <property type="entry name" value="GMC_oxred_N"/>
    <property type="match status" value="1"/>
</dbReference>
<dbReference type="GO" id="GO:0050660">
    <property type="term" value="F:flavin adenine dinucleotide binding"/>
    <property type="evidence" value="ECO:0007669"/>
    <property type="project" value="InterPro"/>
</dbReference>
<keyword evidence="4" id="KW-0274">FAD</keyword>
<evidence type="ECO:0000256" key="3">
    <source>
        <dbReference type="ARBA" id="ARBA00022630"/>
    </source>
</evidence>
<comment type="similarity">
    <text evidence="2">Belongs to the GMC oxidoreductase family.</text>
</comment>
<dbReference type="RefSeq" id="WP_188940637.1">
    <property type="nucleotide sequence ID" value="NZ_BMNA01000002.1"/>
</dbReference>
<comment type="cofactor">
    <cofactor evidence="1">
        <name>FAD</name>
        <dbReference type="ChEBI" id="CHEBI:57692"/>
    </cofactor>
</comment>
<proteinExistence type="inferred from homology"/>
<dbReference type="InterPro" id="IPR036188">
    <property type="entry name" value="FAD/NAD-bd_sf"/>
</dbReference>
<evidence type="ECO:0000256" key="1">
    <source>
        <dbReference type="ARBA" id="ARBA00001974"/>
    </source>
</evidence>
<feature type="domain" description="Glucose-methanol-choline oxidoreductase C-terminal" evidence="7">
    <location>
        <begin position="387"/>
        <end position="505"/>
    </location>
</feature>
<keyword evidence="3" id="KW-0285">Flavoprotein</keyword>
<dbReference type="AlphaFoldDB" id="A0A917WDJ1"/>
<dbReference type="Proteomes" id="UP000655208">
    <property type="component" value="Unassembled WGS sequence"/>
</dbReference>
<keyword evidence="9" id="KW-1185">Reference proteome</keyword>
<dbReference type="InterPro" id="IPR007867">
    <property type="entry name" value="GMC_OxRtase_C"/>
</dbReference>
<dbReference type="Pfam" id="PF05199">
    <property type="entry name" value="GMC_oxred_C"/>
    <property type="match status" value="1"/>
</dbReference>
<sequence length="520" mass="55033">MNPEWSEHVDVLVVGSGPAGAAYARTIRNGAPTAVILMVEAGPVIAEPPGLHVANILDPQERARAQVASQGPDTYPYPLTWETASEQDREQALLQRPGLFRVGSGPLSGNGFPAAQAASNVGGMGSHWFGCCPRPSDTERIPFLDAGELDAAFEVAERYLQVSATQFADSAFAAHVRERVGGVVDEGRPAHRRVQAMPMAVRLTDHGVERSGPNVILGDLLSGADPSFELRARTLCRRVILDGERACGVELEDLETGAVRRVSADVVVVAGDSLRTPQLLFASGVRPPALGRHLNEHPQVSVMARVHGAGDTGGRSREQGETAVMANTAAVSVAASGVTWIPYDAKTFPAHGNLVQVDPASLPGPQADDPTPVLSVHLFLPQEVRPENAVEFDDERTDWLGMPAMRMHVDYSTYDLEVIENAKADALRIAWALGAPFEGEDPWVLPAGSSLHYEGTVRMGPVDDGTSVCDSTSRVWGTDNLYVGGNGVIPLTTACNPTLTTVALAVLAGQHIAATLATAG</sequence>
<dbReference type="InterPro" id="IPR051473">
    <property type="entry name" value="P2Ox-like"/>
</dbReference>
<accession>A0A917WDJ1</accession>
<dbReference type="InterPro" id="IPR000172">
    <property type="entry name" value="GMC_OxRdtase_N"/>
</dbReference>
<protein>
    <submittedName>
        <fullName evidence="8">Pyranose oxidase</fullName>
    </submittedName>
</protein>
<evidence type="ECO:0000256" key="2">
    <source>
        <dbReference type="ARBA" id="ARBA00010790"/>
    </source>
</evidence>
<organism evidence="8 9">
    <name type="scientific">Nakamurella endophytica</name>
    <dbReference type="NCBI Taxonomy" id="1748367"/>
    <lineage>
        <taxon>Bacteria</taxon>
        <taxon>Bacillati</taxon>
        <taxon>Actinomycetota</taxon>
        <taxon>Actinomycetes</taxon>
        <taxon>Nakamurellales</taxon>
        <taxon>Nakamurellaceae</taxon>
        <taxon>Nakamurella</taxon>
    </lineage>
</organism>
<evidence type="ECO:0000256" key="4">
    <source>
        <dbReference type="ARBA" id="ARBA00022827"/>
    </source>
</evidence>
<feature type="domain" description="Glucose-methanol-choline oxidoreductase N-terminal" evidence="6">
    <location>
        <begin position="227"/>
        <end position="298"/>
    </location>
</feature>
<dbReference type="GO" id="GO:0016614">
    <property type="term" value="F:oxidoreductase activity, acting on CH-OH group of donors"/>
    <property type="evidence" value="ECO:0007669"/>
    <property type="project" value="InterPro"/>
</dbReference>
<reference evidence="8" key="2">
    <citation type="submission" date="2020-09" db="EMBL/GenBank/DDBJ databases">
        <authorList>
            <person name="Sun Q."/>
            <person name="Zhou Y."/>
        </authorList>
    </citation>
    <scope>NUCLEOTIDE SEQUENCE</scope>
    <source>
        <strain evidence="8">CGMCC 4.7308</strain>
    </source>
</reference>
<evidence type="ECO:0000313" key="9">
    <source>
        <dbReference type="Proteomes" id="UP000655208"/>
    </source>
</evidence>